<evidence type="ECO:0000256" key="3">
    <source>
        <dbReference type="ARBA" id="ARBA00022448"/>
    </source>
</evidence>
<feature type="domain" description="Major facilitator superfamily (MFS) profile" evidence="8">
    <location>
        <begin position="1"/>
        <end position="139"/>
    </location>
</feature>
<evidence type="ECO:0000313" key="10">
    <source>
        <dbReference type="Proteomes" id="UP000265520"/>
    </source>
</evidence>
<dbReference type="GO" id="GO:0022857">
    <property type="term" value="F:transmembrane transporter activity"/>
    <property type="evidence" value="ECO:0007669"/>
    <property type="project" value="InterPro"/>
</dbReference>
<organism evidence="9 10">
    <name type="scientific">Trifolium medium</name>
    <dbReference type="NCBI Taxonomy" id="97028"/>
    <lineage>
        <taxon>Eukaryota</taxon>
        <taxon>Viridiplantae</taxon>
        <taxon>Streptophyta</taxon>
        <taxon>Embryophyta</taxon>
        <taxon>Tracheophyta</taxon>
        <taxon>Spermatophyta</taxon>
        <taxon>Magnoliopsida</taxon>
        <taxon>eudicotyledons</taxon>
        <taxon>Gunneridae</taxon>
        <taxon>Pentapetalae</taxon>
        <taxon>rosids</taxon>
        <taxon>fabids</taxon>
        <taxon>Fabales</taxon>
        <taxon>Fabaceae</taxon>
        <taxon>Papilionoideae</taxon>
        <taxon>50 kb inversion clade</taxon>
        <taxon>NPAAA clade</taxon>
        <taxon>Hologalegina</taxon>
        <taxon>IRL clade</taxon>
        <taxon>Trifolieae</taxon>
        <taxon>Trifolium</taxon>
    </lineage>
</organism>
<feature type="transmembrane region" description="Helical" evidence="7">
    <location>
        <begin position="26"/>
        <end position="43"/>
    </location>
</feature>
<dbReference type="PROSITE" id="PS50850">
    <property type="entry name" value="MFS"/>
    <property type="match status" value="1"/>
</dbReference>
<keyword evidence="4 7" id="KW-0812">Transmembrane</keyword>
<protein>
    <submittedName>
        <fullName evidence="9">D-xylose-proton symporter-like 2-like</fullName>
    </submittedName>
</protein>
<dbReference type="AlphaFoldDB" id="A0A392PWF7"/>
<reference evidence="9 10" key="1">
    <citation type="journal article" date="2018" name="Front. Plant Sci.">
        <title>Red Clover (Trifolium pratense) and Zigzag Clover (T. medium) - A Picture of Genomic Similarities and Differences.</title>
        <authorList>
            <person name="Dluhosova J."/>
            <person name="Istvanek J."/>
            <person name="Nedelnik J."/>
            <person name="Repkova J."/>
        </authorList>
    </citation>
    <scope>NUCLEOTIDE SEQUENCE [LARGE SCALE GENOMIC DNA]</scope>
    <source>
        <strain evidence="10">cv. 10/8</strain>
        <tissue evidence="9">Leaf</tissue>
    </source>
</reference>
<dbReference type="EMBL" id="LXQA010100851">
    <property type="protein sequence ID" value="MCI16438.1"/>
    <property type="molecule type" value="Genomic_DNA"/>
</dbReference>
<dbReference type="SUPFAM" id="SSF103473">
    <property type="entry name" value="MFS general substrate transporter"/>
    <property type="match status" value="1"/>
</dbReference>
<dbReference type="InterPro" id="IPR050820">
    <property type="entry name" value="MFS_Sugar_Transporter"/>
</dbReference>
<dbReference type="InterPro" id="IPR036259">
    <property type="entry name" value="MFS_trans_sf"/>
</dbReference>
<dbReference type="PANTHER" id="PTHR48023">
    <property type="entry name" value="D-XYLOSE-PROTON SYMPORTER-LIKE 2"/>
    <property type="match status" value="1"/>
</dbReference>
<evidence type="ECO:0000256" key="7">
    <source>
        <dbReference type="SAM" id="Phobius"/>
    </source>
</evidence>
<keyword evidence="5 7" id="KW-1133">Transmembrane helix</keyword>
<evidence type="ECO:0000313" key="9">
    <source>
        <dbReference type="EMBL" id="MCI16438.1"/>
    </source>
</evidence>
<feature type="transmembrane region" description="Helical" evidence="7">
    <location>
        <begin position="49"/>
        <end position="70"/>
    </location>
</feature>
<evidence type="ECO:0000256" key="1">
    <source>
        <dbReference type="ARBA" id="ARBA00004141"/>
    </source>
</evidence>
<evidence type="ECO:0000256" key="5">
    <source>
        <dbReference type="ARBA" id="ARBA00022989"/>
    </source>
</evidence>
<dbReference type="GO" id="GO:0016020">
    <property type="term" value="C:membrane"/>
    <property type="evidence" value="ECO:0007669"/>
    <property type="project" value="UniProtKB-SubCell"/>
</dbReference>
<sequence length="139" mass="15262">MHAAPMYIAETAPTPIRGQLISLKEFFIVIGIVAGYALGSLLVDTVAGWRYMFGISSPVAVIMGIGMWWLPASPRWLLLRAIQGKGDLQNLKDTAISSLCRLQGPTFHDSASQQVDEIMAELSYIGVENEVTFVEMFRG</sequence>
<comment type="subcellular location">
    <subcellularLocation>
        <location evidence="1">Membrane</location>
        <topology evidence="1">Multi-pass membrane protein</topology>
    </subcellularLocation>
</comment>
<proteinExistence type="inferred from homology"/>
<dbReference type="Proteomes" id="UP000265520">
    <property type="component" value="Unassembled WGS sequence"/>
</dbReference>
<evidence type="ECO:0000256" key="2">
    <source>
        <dbReference type="ARBA" id="ARBA00010992"/>
    </source>
</evidence>
<dbReference type="Pfam" id="PF00083">
    <property type="entry name" value="Sugar_tr"/>
    <property type="match status" value="1"/>
</dbReference>
<keyword evidence="10" id="KW-1185">Reference proteome</keyword>
<dbReference type="InterPro" id="IPR020846">
    <property type="entry name" value="MFS_dom"/>
</dbReference>
<dbReference type="PANTHER" id="PTHR48023:SF4">
    <property type="entry name" value="D-XYLOSE-PROTON SYMPORTER-LIKE 2"/>
    <property type="match status" value="1"/>
</dbReference>
<evidence type="ECO:0000256" key="6">
    <source>
        <dbReference type="ARBA" id="ARBA00023136"/>
    </source>
</evidence>
<name>A0A392PWF7_9FABA</name>
<keyword evidence="6 7" id="KW-0472">Membrane</keyword>
<comment type="caution">
    <text evidence="9">The sequence shown here is derived from an EMBL/GenBank/DDBJ whole genome shotgun (WGS) entry which is preliminary data.</text>
</comment>
<accession>A0A392PWF7</accession>
<evidence type="ECO:0000259" key="8">
    <source>
        <dbReference type="PROSITE" id="PS50850"/>
    </source>
</evidence>
<evidence type="ECO:0000256" key="4">
    <source>
        <dbReference type="ARBA" id="ARBA00022692"/>
    </source>
</evidence>
<dbReference type="Gene3D" id="1.20.1250.20">
    <property type="entry name" value="MFS general substrate transporter like domains"/>
    <property type="match status" value="1"/>
</dbReference>
<comment type="similarity">
    <text evidence="2">Belongs to the major facilitator superfamily. Sugar transporter (TC 2.A.1.1) family.</text>
</comment>
<dbReference type="InterPro" id="IPR005828">
    <property type="entry name" value="MFS_sugar_transport-like"/>
</dbReference>
<dbReference type="GO" id="GO:1904659">
    <property type="term" value="P:D-glucose transmembrane transport"/>
    <property type="evidence" value="ECO:0007669"/>
    <property type="project" value="TreeGrafter"/>
</dbReference>
<keyword evidence="3" id="KW-0813">Transport</keyword>
<feature type="non-terminal residue" evidence="9">
    <location>
        <position position="139"/>
    </location>
</feature>